<dbReference type="OrthoDB" id="2309723at2759"/>
<evidence type="ECO:0000256" key="1">
    <source>
        <dbReference type="SAM" id="MobiDB-lite"/>
    </source>
</evidence>
<organism evidence="3 4">
    <name type="scientific">Botryobasidium botryosum (strain FD-172 SS1)</name>
    <dbReference type="NCBI Taxonomy" id="930990"/>
    <lineage>
        <taxon>Eukaryota</taxon>
        <taxon>Fungi</taxon>
        <taxon>Dikarya</taxon>
        <taxon>Basidiomycota</taxon>
        <taxon>Agaricomycotina</taxon>
        <taxon>Agaricomycetes</taxon>
        <taxon>Cantharellales</taxon>
        <taxon>Botryobasidiaceae</taxon>
        <taxon>Botryobasidium</taxon>
    </lineage>
</organism>
<proteinExistence type="predicted"/>
<dbReference type="EMBL" id="KL198021">
    <property type="protein sequence ID" value="KDQ18708.1"/>
    <property type="molecule type" value="Genomic_DNA"/>
</dbReference>
<dbReference type="InterPro" id="IPR036864">
    <property type="entry name" value="Zn2-C6_fun-type_DNA-bd_sf"/>
</dbReference>
<dbReference type="SUPFAM" id="SSF57701">
    <property type="entry name" value="Zn2/Cys6 DNA-binding domain"/>
    <property type="match status" value="1"/>
</dbReference>
<keyword evidence="4" id="KW-1185">Reference proteome</keyword>
<protein>
    <recommendedName>
        <fullName evidence="2">Zn(2)-C6 fungal-type domain-containing protein</fullName>
    </recommendedName>
</protein>
<gene>
    <name evidence="3" type="ORF">BOTBODRAFT_52645</name>
</gene>
<evidence type="ECO:0000313" key="4">
    <source>
        <dbReference type="Proteomes" id="UP000027195"/>
    </source>
</evidence>
<dbReference type="InParanoid" id="A0A067MSJ4"/>
<name>A0A067MSJ4_BOTB1</name>
<evidence type="ECO:0000313" key="3">
    <source>
        <dbReference type="EMBL" id="KDQ18708.1"/>
    </source>
</evidence>
<dbReference type="Proteomes" id="UP000027195">
    <property type="component" value="Unassembled WGS sequence"/>
</dbReference>
<reference evidence="4" key="1">
    <citation type="journal article" date="2014" name="Proc. Natl. Acad. Sci. U.S.A.">
        <title>Extensive sampling of basidiomycete genomes demonstrates inadequacy of the white-rot/brown-rot paradigm for wood decay fungi.</title>
        <authorList>
            <person name="Riley R."/>
            <person name="Salamov A.A."/>
            <person name="Brown D.W."/>
            <person name="Nagy L.G."/>
            <person name="Floudas D."/>
            <person name="Held B.W."/>
            <person name="Levasseur A."/>
            <person name="Lombard V."/>
            <person name="Morin E."/>
            <person name="Otillar R."/>
            <person name="Lindquist E.A."/>
            <person name="Sun H."/>
            <person name="LaButti K.M."/>
            <person name="Schmutz J."/>
            <person name="Jabbour D."/>
            <person name="Luo H."/>
            <person name="Baker S.E."/>
            <person name="Pisabarro A.G."/>
            <person name="Walton J.D."/>
            <person name="Blanchette R.A."/>
            <person name="Henrissat B."/>
            <person name="Martin F."/>
            <person name="Cullen D."/>
            <person name="Hibbett D.S."/>
            <person name="Grigoriev I.V."/>
        </authorList>
    </citation>
    <scope>NUCLEOTIDE SEQUENCE [LARGE SCALE GENOMIC DNA]</scope>
    <source>
        <strain evidence="4">FD-172 SS1</strain>
    </source>
</reference>
<evidence type="ECO:0000259" key="2">
    <source>
        <dbReference type="PROSITE" id="PS50048"/>
    </source>
</evidence>
<dbReference type="HOGENOM" id="CLU_1366045_0_0_1"/>
<sequence>MAPTSTDDISPPDTHPTRSAPPSVSRVRRRPRLPNPCHNCVNREIECDEERPACGPCSRSTHTFSGSGCSYRDPPARTRNQMLQQRIRTLEDEIARLEHQNMQHSASSVERWLSEVESSEDGTSPVNGDSLDPTGHQSSSRTPPPSGPRSPTPPRSIYPHTSGSPNARSPGLQPTPTSGAVYPRPAGRDDDTSSAALEKR</sequence>
<feature type="region of interest" description="Disordered" evidence="1">
    <location>
        <begin position="100"/>
        <end position="200"/>
    </location>
</feature>
<feature type="region of interest" description="Disordered" evidence="1">
    <location>
        <begin position="1"/>
        <end position="79"/>
    </location>
</feature>
<dbReference type="InterPro" id="IPR001138">
    <property type="entry name" value="Zn2Cys6_DnaBD"/>
</dbReference>
<dbReference type="GO" id="GO:0000981">
    <property type="term" value="F:DNA-binding transcription factor activity, RNA polymerase II-specific"/>
    <property type="evidence" value="ECO:0007669"/>
    <property type="project" value="InterPro"/>
</dbReference>
<feature type="compositionally biased region" description="Polar residues" evidence="1">
    <location>
        <begin position="159"/>
        <end position="178"/>
    </location>
</feature>
<accession>A0A067MSJ4</accession>
<feature type="compositionally biased region" description="Polar residues" evidence="1">
    <location>
        <begin position="58"/>
        <end position="68"/>
    </location>
</feature>
<dbReference type="AlphaFoldDB" id="A0A067MSJ4"/>
<dbReference type="Gene3D" id="4.10.240.10">
    <property type="entry name" value="Zn(2)-C6 fungal-type DNA-binding domain"/>
    <property type="match status" value="1"/>
</dbReference>
<feature type="domain" description="Zn(2)-C6 fungal-type" evidence="2">
    <location>
        <begin position="36"/>
        <end position="71"/>
    </location>
</feature>
<feature type="compositionally biased region" description="Pro residues" evidence="1">
    <location>
        <begin position="142"/>
        <end position="156"/>
    </location>
</feature>
<feature type="compositionally biased region" description="Basic and acidic residues" evidence="1">
    <location>
        <begin position="186"/>
        <end position="200"/>
    </location>
</feature>
<dbReference type="PROSITE" id="PS50048">
    <property type="entry name" value="ZN2_CY6_FUNGAL_2"/>
    <property type="match status" value="1"/>
</dbReference>
<dbReference type="GO" id="GO:0008270">
    <property type="term" value="F:zinc ion binding"/>
    <property type="evidence" value="ECO:0007669"/>
    <property type="project" value="InterPro"/>
</dbReference>